<dbReference type="KEGG" id="tet:TTHERM_00085670"/>
<keyword evidence="2" id="KW-0472">Membrane</keyword>
<evidence type="ECO:0000313" key="4">
    <source>
        <dbReference type="Proteomes" id="UP000009168"/>
    </source>
</evidence>
<accession>Q236N1</accession>
<dbReference type="HOGENOM" id="CLU_687921_0_0_1"/>
<keyword evidence="4" id="KW-1185">Reference proteome</keyword>
<evidence type="ECO:0000256" key="2">
    <source>
        <dbReference type="SAM" id="Phobius"/>
    </source>
</evidence>
<sequence length="401" mass="45732">MNSFQKFSQEHLKVLCQRGISTLIVFALVLKVIYSGVTIFSGVSFPFQDSLIATETYFHRMIIFCIITTALIFQLYHLLVQRAGLISKLVLILLLASLVVNLNSQYQAKSLFIGKEESVTELDFQQKCLNNSKLLWPSLSHQLYDEANKMNCSQNCPCTNKSDIENNQFANFQACLADSKSSIDSNVSESKQENISYSHTEQINYNQQYQKIAAMQKLSDIEQQLQCSGICESNQNYFFWDVSQKPQAKGTCYSIAANQIQAEILQYTKNYTLTIIFSIICTLIQEIFLYKSILIIQFAKSKLGACIALPITASQNFNQLNDQSEKPKQSEKKEQNIKIHLIDLSKKIIPQKNKEQKCILQIKVSPQLLKSESDIHSPECNNELPKIITENYKDSNPHEQN</sequence>
<dbReference type="Proteomes" id="UP000009168">
    <property type="component" value="Unassembled WGS sequence"/>
</dbReference>
<feature type="region of interest" description="Disordered" evidence="1">
    <location>
        <begin position="370"/>
        <end position="401"/>
    </location>
</feature>
<gene>
    <name evidence="3" type="ORF">TTHERM_00085670</name>
</gene>
<evidence type="ECO:0000256" key="1">
    <source>
        <dbReference type="SAM" id="MobiDB-lite"/>
    </source>
</evidence>
<feature type="transmembrane region" description="Helical" evidence="2">
    <location>
        <begin position="20"/>
        <end position="45"/>
    </location>
</feature>
<keyword evidence="2" id="KW-1133">Transmembrane helix</keyword>
<keyword evidence="2 3" id="KW-0812">Transmembrane</keyword>
<feature type="compositionally biased region" description="Basic and acidic residues" evidence="1">
    <location>
        <begin position="391"/>
        <end position="401"/>
    </location>
</feature>
<protein>
    <submittedName>
        <fullName evidence="3">Transmembrane protein, putative</fullName>
    </submittedName>
</protein>
<dbReference type="AlphaFoldDB" id="Q236N1"/>
<dbReference type="GeneID" id="7827642"/>
<reference evidence="4" key="1">
    <citation type="journal article" date="2006" name="PLoS Biol.">
        <title>Macronuclear genome sequence of the ciliate Tetrahymena thermophila, a model eukaryote.</title>
        <authorList>
            <person name="Eisen J.A."/>
            <person name="Coyne R.S."/>
            <person name="Wu M."/>
            <person name="Wu D."/>
            <person name="Thiagarajan M."/>
            <person name="Wortman J.R."/>
            <person name="Badger J.H."/>
            <person name="Ren Q."/>
            <person name="Amedeo P."/>
            <person name="Jones K.M."/>
            <person name="Tallon L.J."/>
            <person name="Delcher A.L."/>
            <person name="Salzberg S.L."/>
            <person name="Silva J.C."/>
            <person name="Haas B.J."/>
            <person name="Majoros W.H."/>
            <person name="Farzad M."/>
            <person name="Carlton J.M."/>
            <person name="Smith R.K. Jr."/>
            <person name="Garg J."/>
            <person name="Pearlman R.E."/>
            <person name="Karrer K.M."/>
            <person name="Sun L."/>
            <person name="Manning G."/>
            <person name="Elde N.C."/>
            <person name="Turkewitz A.P."/>
            <person name="Asai D.J."/>
            <person name="Wilkes D.E."/>
            <person name="Wang Y."/>
            <person name="Cai H."/>
            <person name="Collins K."/>
            <person name="Stewart B.A."/>
            <person name="Lee S.R."/>
            <person name="Wilamowska K."/>
            <person name="Weinberg Z."/>
            <person name="Ruzzo W.L."/>
            <person name="Wloga D."/>
            <person name="Gaertig J."/>
            <person name="Frankel J."/>
            <person name="Tsao C.-C."/>
            <person name="Gorovsky M.A."/>
            <person name="Keeling P.J."/>
            <person name="Waller R.F."/>
            <person name="Patron N.J."/>
            <person name="Cherry J.M."/>
            <person name="Stover N.A."/>
            <person name="Krieger C.J."/>
            <person name="del Toro C."/>
            <person name="Ryder H.F."/>
            <person name="Williamson S.C."/>
            <person name="Barbeau R.A."/>
            <person name="Hamilton E.P."/>
            <person name="Orias E."/>
        </authorList>
    </citation>
    <scope>NUCLEOTIDE SEQUENCE [LARGE SCALE GENOMIC DNA]</scope>
    <source>
        <strain evidence="4">SB210</strain>
    </source>
</reference>
<feature type="transmembrane region" description="Helical" evidence="2">
    <location>
        <begin position="57"/>
        <end position="76"/>
    </location>
</feature>
<name>Q236N1_TETTS</name>
<feature type="transmembrane region" description="Helical" evidence="2">
    <location>
        <begin position="83"/>
        <end position="102"/>
    </location>
</feature>
<dbReference type="EMBL" id="GG662749">
    <property type="protein sequence ID" value="EAR92469.1"/>
    <property type="molecule type" value="Genomic_DNA"/>
</dbReference>
<dbReference type="RefSeq" id="XP_001012714.1">
    <property type="nucleotide sequence ID" value="XM_001012714.2"/>
</dbReference>
<dbReference type="InParanoid" id="Q236N1"/>
<evidence type="ECO:0000313" key="3">
    <source>
        <dbReference type="EMBL" id="EAR92469.1"/>
    </source>
</evidence>
<organism evidence="3 4">
    <name type="scientific">Tetrahymena thermophila (strain SB210)</name>
    <dbReference type="NCBI Taxonomy" id="312017"/>
    <lineage>
        <taxon>Eukaryota</taxon>
        <taxon>Sar</taxon>
        <taxon>Alveolata</taxon>
        <taxon>Ciliophora</taxon>
        <taxon>Intramacronucleata</taxon>
        <taxon>Oligohymenophorea</taxon>
        <taxon>Hymenostomatida</taxon>
        <taxon>Tetrahymenina</taxon>
        <taxon>Tetrahymenidae</taxon>
        <taxon>Tetrahymena</taxon>
    </lineage>
</organism>
<proteinExistence type="predicted"/>